<dbReference type="Pfam" id="PF02899">
    <property type="entry name" value="Phage_int_SAM_1"/>
    <property type="match status" value="1"/>
</dbReference>
<dbReference type="InterPro" id="IPR013762">
    <property type="entry name" value="Integrase-like_cat_sf"/>
</dbReference>
<feature type="active site" evidence="9">
    <location>
        <position position="149"/>
    </location>
</feature>
<keyword evidence="7 9" id="KW-0233">DNA recombination</keyword>
<dbReference type="InterPro" id="IPR050090">
    <property type="entry name" value="Tyrosine_recombinase_XerCD"/>
</dbReference>
<protein>
    <recommendedName>
        <fullName evidence="9">Tyrosine recombinase XerC</fullName>
    </recommendedName>
</protein>
<dbReference type="GO" id="GO:0051301">
    <property type="term" value="P:cell division"/>
    <property type="evidence" value="ECO:0007669"/>
    <property type="project" value="UniProtKB-KW"/>
</dbReference>
<dbReference type="PANTHER" id="PTHR30349">
    <property type="entry name" value="PHAGE INTEGRASE-RELATED"/>
    <property type="match status" value="1"/>
</dbReference>
<keyword evidence="3 9" id="KW-0132">Cell division</keyword>
<evidence type="ECO:0000256" key="4">
    <source>
        <dbReference type="ARBA" id="ARBA00022829"/>
    </source>
</evidence>
<evidence type="ECO:0000256" key="7">
    <source>
        <dbReference type="ARBA" id="ARBA00023172"/>
    </source>
</evidence>
<dbReference type="SUPFAM" id="SSF56349">
    <property type="entry name" value="DNA breaking-rejoining enzymes"/>
    <property type="match status" value="1"/>
</dbReference>
<keyword evidence="4 9" id="KW-0159">Chromosome partition</keyword>
<dbReference type="PROSITE" id="PS51898">
    <property type="entry name" value="TYR_RECOMBINASE"/>
    <property type="match status" value="1"/>
</dbReference>
<feature type="domain" description="Tyr recombinase" evidence="10">
    <location>
        <begin position="108"/>
        <end position="289"/>
    </location>
</feature>
<feature type="active site" evidence="9">
    <location>
        <position position="241"/>
    </location>
</feature>
<dbReference type="STRING" id="1079859.SAMN04515674_102513"/>
<keyword evidence="13" id="KW-1185">Reference proteome</keyword>
<gene>
    <name evidence="9" type="primary">xerC</name>
    <name evidence="12" type="ORF">SAMN04515674_102513</name>
</gene>
<dbReference type="InterPro" id="IPR010998">
    <property type="entry name" value="Integrase_recombinase_N"/>
</dbReference>
<evidence type="ECO:0000256" key="8">
    <source>
        <dbReference type="ARBA" id="ARBA00023306"/>
    </source>
</evidence>
<dbReference type="GO" id="GO:0009037">
    <property type="term" value="F:tyrosine-based site-specific recombinase activity"/>
    <property type="evidence" value="ECO:0007669"/>
    <property type="project" value="UniProtKB-UniRule"/>
</dbReference>
<keyword evidence="2 9" id="KW-0963">Cytoplasm</keyword>
<name>A0A1I5PJK0_9BACT</name>
<dbReference type="PANTHER" id="PTHR30349:SF77">
    <property type="entry name" value="TYROSINE RECOMBINASE XERC"/>
    <property type="match status" value="1"/>
</dbReference>
<dbReference type="GO" id="GO:0003677">
    <property type="term" value="F:DNA binding"/>
    <property type="evidence" value="ECO:0007669"/>
    <property type="project" value="UniProtKB-UniRule"/>
</dbReference>
<comment type="function">
    <text evidence="9">Site-specific tyrosine recombinase, which acts by catalyzing the cutting and rejoining of the recombining DNA molecules. The XerC-XerD complex is essential to convert dimers of the bacterial chromosome into monomers to permit their segregation at cell division. It also contributes to the segregational stability of plasmids.</text>
</comment>
<evidence type="ECO:0000313" key="12">
    <source>
        <dbReference type="EMBL" id="SFP34312.1"/>
    </source>
</evidence>
<evidence type="ECO:0000256" key="3">
    <source>
        <dbReference type="ARBA" id="ARBA00022618"/>
    </source>
</evidence>
<evidence type="ECO:0000256" key="6">
    <source>
        <dbReference type="ARBA" id="ARBA00023125"/>
    </source>
</evidence>
<dbReference type="Proteomes" id="UP000199306">
    <property type="component" value="Unassembled WGS sequence"/>
</dbReference>
<evidence type="ECO:0000256" key="5">
    <source>
        <dbReference type="ARBA" id="ARBA00022908"/>
    </source>
</evidence>
<reference evidence="12 13" key="1">
    <citation type="submission" date="2016-10" db="EMBL/GenBank/DDBJ databases">
        <authorList>
            <person name="de Groot N.N."/>
        </authorList>
    </citation>
    <scope>NUCLEOTIDE SEQUENCE [LARGE SCALE GENOMIC DNA]</scope>
    <source>
        <strain evidence="13">E92,LMG 26720,CCM 7988</strain>
    </source>
</reference>
<dbReference type="OrthoDB" id="9801717at2"/>
<feature type="domain" description="Core-binding (CB)" evidence="11">
    <location>
        <begin position="1"/>
        <end position="87"/>
    </location>
</feature>
<evidence type="ECO:0000256" key="2">
    <source>
        <dbReference type="ARBA" id="ARBA00022490"/>
    </source>
</evidence>
<proteinExistence type="inferred from homology"/>
<evidence type="ECO:0000256" key="1">
    <source>
        <dbReference type="ARBA" id="ARBA00004496"/>
    </source>
</evidence>
<dbReference type="Pfam" id="PF00589">
    <property type="entry name" value="Phage_integrase"/>
    <property type="match status" value="1"/>
</dbReference>
<feature type="active site" evidence="9">
    <location>
        <position position="173"/>
    </location>
</feature>
<accession>A0A1I5PJK0</accession>
<evidence type="ECO:0000259" key="10">
    <source>
        <dbReference type="PROSITE" id="PS51898"/>
    </source>
</evidence>
<keyword evidence="8 9" id="KW-0131">Cell cycle</keyword>
<keyword evidence="5 9" id="KW-0229">DNA integration</keyword>
<dbReference type="InterPro" id="IPR023009">
    <property type="entry name" value="Tyrosine_recombinase_XerC/XerD"/>
</dbReference>
<organism evidence="12 13">
    <name type="scientific">Pseudarcicella hirudinis</name>
    <dbReference type="NCBI Taxonomy" id="1079859"/>
    <lineage>
        <taxon>Bacteria</taxon>
        <taxon>Pseudomonadati</taxon>
        <taxon>Bacteroidota</taxon>
        <taxon>Cytophagia</taxon>
        <taxon>Cytophagales</taxon>
        <taxon>Flectobacillaceae</taxon>
        <taxon>Pseudarcicella</taxon>
    </lineage>
</organism>
<dbReference type="PROSITE" id="PS51900">
    <property type="entry name" value="CB"/>
    <property type="match status" value="1"/>
</dbReference>
<dbReference type="InterPro" id="IPR011010">
    <property type="entry name" value="DNA_brk_join_enz"/>
</dbReference>
<comment type="subcellular location">
    <subcellularLocation>
        <location evidence="1 9">Cytoplasm</location>
    </subcellularLocation>
</comment>
<dbReference type="EMBL" id="FOXH01000002">
    <property type="protein sequence ID" value="SFP34312.1"/>
    <property type="molecule type" value="Genomic_DNA"/>
</dbReference>
<evidence type="ECO:0000259" key="11">
    <source>
        <dbReference type="PROSITE" id="PS51900"/>
    </source>
</evidence>
<dbReference type="InterPro" id="IPR004107">
    <property type="entry name" value="Integrase_SAM-like_N"/>
</dbReference>
<dbReference type="InterPro" id="IPR044068">
    <property type="entry name" value="CB"/>
</dbReference>
<evidence type="ECO:0000256" key="9">
    <source>
        <dbReference type="HAMAP-Rule" id="MF_01808"/>
    </source>
</evidence>
<dbReference type="GO" id="GO:0005737">
    <property type="term" value="C:cytoplasm"/>
    <property type="evidence" value="ECO:0007669"/>
    <property type="project" value="UniProtKB-SubCell"/>
</dbReference>
<sequence>MNSEIVNFFLKFIQSEKRCSQHTYLAYGNDMNQFVSYLAVSYDFHHPEMADHQMIRSWIVSLSEAKLENRSINRKIATLRTFYNFLLRKKIIEKDPMVKVSALKTPKNLPVFVRESEMDNLLDNITFEATFEGTRDKLILELLYGSGMRLSELIELKDTDVDFYNKTLKVLGKRNKQRIIPVNQQLLSLIQGYLASKSEEGLSCEYLIVSQKGEKSYPGLIQRITKKYLSLVTTLTKKSPHVLRHSYATHLLNNGADLNAIKDLLGHSSLSATQVYTHNSIEKIKKIYEQAHPKA</sequence>
<dbReference type="Gene3D" id="1.10.443.10">
    <property type="entry name" value="Intergrase catalytic core"/>
    <property type="match status" value="1"/>
</dbReference>
<dbReference type="GO" id="GO:0006313">
    <property type="term" value="P:DNA transposition"/>
    <property type="evidence" value="ECO:0007669"/>
    <property type="project" value="UniProtKB-UniRule"/>
</dbReference>
<feature type="active site" evidence="9">
    <location>
        <position position="244"/>
    </location>
</feature>
<dbReference type="HAMAP" id="MF_01808">
    <property type="entry name" value="Recomb_XerC_XerD"/>
    <property type="match status" value="1"/>
</dbReference>
<dbReference type="AlphaFoldDB" id="A0A1I5PJK0"/>
<feature type="active site" description="O-(3'-phospho-DNA)-tyrosine intermediate" evidence="9">
    <location>
        <position position="276"/>
    </location>
</feature>
<dbReference type="RefSeq" id="WP_092013472.1">
    <property type="nucleotide sequence ID" value="NZ_FOXH01000002.1"/>
</dbReference>
<keyword evidence="6 9" id="KW-0238">DNA-binding</keyword>
<dbReference type="GO" id="GO:0007059">
    <property type="term" value="P:chromosome segregation"/>
    <property type="evidence" value="ECO:0007669"/>
    <property type="project" value="UniProtKB-UniRule"/>
</dbReference>
<comment type="similarity">
    <text evidence="9">Belongs to the 'phage' integrase family. XerC subfamily.</text>
</comment>
<dbReference type="Gene3D" id="1.10.150.130">
    <property type="match status" value="1"/>
</dbReference>
<dbReference type="InterPro" id="IPR002104">
    <property type="entry name" value="Integrase_catalytic"/>
</dbReference>
<evidence type="ECO:0000313" key="13">
    <source>
        <dbReference type="Proteomes" id="UP000199306"/>
    </source>
</evidence>
<comment type="subunit">
    <text evidence="9">Forms a cyclic heterotetrameric complex composed of two molecules of XerC and two molecules of XerD.</text>
</comment>
<feature type="active site" evidence="9">
    <location>
        <position position="267"/>
    </location>
</feature>